<dbReference type="Proteomes" id="UP000319103">
    <property type="component" value="Unassembled WGS sequence"/>
</dbReference>
<evidence type="ECO:0000256" key="2">
    <source>
        <dbReference type="ARBA" id="ARBA00022598"/>
    </source>
</evidence>
<keyword evidence="2" id="KW-0436">Ligase</keyword>
<gene>
    <name evidence="6" type="ORF">E6W39_37280</name>
</gene>
<dbReference type="GO" id="GO:0006750">
    <property type="term" value="P:glutathione biosynthetic process"/>
    <property type="evidence" value="ECO:0007669"/>
    <property type="project" value="InterPro"/>
</dbReference>
<dbReference type="Gene3D" id="3.30.590.20">
    <property type="match status" value="1"/>
</dbReference>
<keyword evidence="4" id="KW-0067">ATP-binding</keyword>
<dbReference type="PANTHER" id="PTHR34378">
    <property type="entry name" value="GLUTAMATE--CYSTEINE LIGASE, CHLOROPLASTIC"/>
    <property type="match status" value="1"/>
</dbReference>
<dbReference type="AlphaFoldDB" id="A0A540WEI7"/>
<organism evidence="6 7">
    <name type="scientific">Kitasatospora acidiphila</name>
    <dbReference type="NCBI Taxonomy" id="2567942"/>
    <lineage>
        <taxon>Bacteria</taxon>
        <taxon>Bacillati</taxon>
        <taxon>Actinomycetota</taxon>
        <taxon>Actinomycetes</taxon>
        <taxon>Kitasatosporales</taxon>
        <taxon>Streptomycetaceae</taxon>
        <taxon>Kitasatospora</taxon>
    </lineage>
</organism>
<sequence>MAAQLRRVGLELEFPVVELGTGRGLDRAGAQRLWHALAGRDPSWSLVQESITGVVTGVRRQTGGFDERLNTDTGVCTVELSLAPQRTVGAAVDAADEVLRALQELLVPMGCTVLCAGIQPRTWADPARKSQKDWYLLLARRWHLHHWMVPLASHQAAVDVTPDEAVRAVNVLSGFAGVFAALTACSPVARGREQAWKEMRNWVWYERSTRVPPAEAAYTSNSMPTEPFSDMGAYLEHHWASRVWFLTNLKSGGCEVLGGRSFKDFLLAREPVPARRIDGTPVLATADREMLDRIHQYGWPAAKLHYTFDSRADLDGVRHALEHGRLGDWFEEHAVNCYVENRSCGVAPQGEEGVAAALTLGIVERLDEAESLLKELSWPQWRKLWLRASTHGLAAEDERSIAAIRALLDIAERGLRSRGEGEEVFLAPLFARLERRETPADRMIAAFRAGGLRRLLDDFGRTP</sequence>
<dbReference type="SUPFAM" id="SSF55931">
    <property type="entry name" value="Glutamine synthetase/guanido kinase"/>
    <property type="match status" value="1"/>
</dbReference>
<evidence type="ECO:0000256" key="3">
    <source>
        <dbReference type="ARBA" id="ARBA00022741"/>
    </source>
</evidence>
<evidence type="ECO:0000313" key="6">
    <source>
        <dbReference type="EMBL" id="TQF06814.1"/>
    </source>
</evidence>
<dbReference type="InterPro" id="IPR014746">
    <property type="entry name" value="Gln_synth/guanido_kin_cat_dom"/>
</dbReference>
<dbReference type="OrthoDB" id="5410236at2"/>
<evidence type="ECO:0000256" key="5">
    <source>
        <dbReference type="ARBA" id="ARBA00048819"/>
    </source>
</evidence>
<dbReference type="InterPro" id="IPR035434">
    <property type="entry name" value="GCL_bact_plant"/>
</dbReference>
<evidence type="ECO:0000313" key="7">
    <source>
        <dbReference type="Proteomes" id="UP000319103"/>
    </source>
</evidence>
<dbReference type="GO" id="GO:0004357">
    <property type="term" value="F:glutamate-cysteine ligase activity"/>
    <property type="evidence" value="ECO:0007669"/>
    <property type="project" value="UniProtKB-EC"/>
</dbReference>
<dbReference type="EC" id="6.3.2.2" evidence="1"/>
<keyword evidence="7" id="KW-1185">Reference proteome</keyword>
<dbReference type="PANTHER" id="PTHR34378:SF1">
    <property type="entry name" value="GLUTAMATE--CYSTEINE LIGASE, CHLOROPLASTIC"/>
    <property type="match status" value="1"/>
</dbReference>
<dbReference type="GO" id="GO:0005524">
    <property type="term" value="F:ATP binding"/>
    <property type="evidence" value="ECO:0007669"/>
    <property type="project" value="UniProtKB-KW"/>
</dbReference>
<dbReference type="Pfam" id="PF04107">
    <property type="entry name" value="GCS2"/>
    <property type="match status" value="1"/>
</dbReference>
<dbReference type="EMBL" id="VIGB01000003">
    <property type="protein sequence ID" value="TQF06814.1"/>
    <property type="molecule type" value="Genomic_DNA"/>
</dbReference>
<accession>A0A540WEI7</accession>
<comment type="catalytic activity">
    <reaction evidence="5">
        <text>L-cysteine + L-glutamate + ATP = gamma-L-glutamyl-L-cysteine + ADP + phosphate + H(+)</text>
        <dbReference type="Rhea" id="RHEA:13285"/>
        <dbReference type="ChEBI" id="CHEBI:15378"/>
        <dbReference type="ChEBI" id="CHEBI:29985"/>
        <dbReference type="ChEBI" id="CHEBI:30616"/>
        <dbReference type="ChEBI" id="CHEBI:35235"/>
        <dbReference type="ChEBI" id="CHEBI:43474"/>
        <dbReference type="ChEBI" id="CHEBI:58173"/>
        <dbReference type="ChEBI" id="CHEBI:456216"/>
        <dbReference type="EC" id="6.3.2.2"/>
    </reaction>
</comment>
<proteinExistence type="predicted"/>
<evidence type="ECO:0000256" key="1">
    <source>
        <dbReference type="ARBA" id="ARBA00012220"/>
    </source>
</evidence>
<keyword evidence="3" id="KW-0547">Nucleotide-binding</keyword>
<dbReference type="RefSeq" id="WP_141637220.1">
    <property type="nucleotide sequence ID" value="NZ_VIGB01000003.1"/>
</dbReference>
<name>A0A540WEI7_9ACTN</name>
<comment type="caution">
    <text evidence="6">The sequence shown here is derived from an EMBL/GenBank/DDBJ whole genome shotgun (WGS) entry which is preliminary data.</text>
</comment>
<reference evidence="6 7" key="1">
    <citation type="submission" date="2019-06" db="EMBL/GenBank/DDBJ databases">
        <title>Description of Kitasatospora acidophila sp. nov. isolated from pine grove soil, and reclassification of Streptomyces novaecaesareae to Kitasatospora novaeceasareae comb. nov.</title>
        <authorList>
            <person name="Kim M.J."/>
        </authorList>
    </citation>
    <scope>NUCLEOTIDE SEQUENCE [LARGE SCALE GENOMIC DNA]</scope>
    <source>
        <strain evidence="6 7">MMS16-CNU292</strain>
    </source>
</reference>
<evidence type="ECO:0000256" key="4">
    <source>
        <dbReference type="ARBA" id="ARBA00022840"/>
    </source>
</evidence>
<dbReference type="InterPro" id="IPR006336">
    <property type="entry name" value="GCS2"/>
</dbReference>
<protein>
    <recommendedName>
        <fullName evidence="1">glutamate--cysteine ligase</fullName>
        <ecNumber evidence="1">6.3.2.2</ecNumber>
    </recommendedName>
</protein>